<dbReference type="RefSeq" id="WP_380617569.1">
    <property type="nucleotide sequence ID" value="NZ_JBHSDK010000002.1"/>
</dbReference>
<keyword evidence="2" id="KW-1185">Reference proteome</keyword>
<name>A0ABV8TTH1_9ACTN</name>
<protein>
    <recommendedName>
        <fullName evidence="3">Lipoprotein</fullName>
    </recommendedName>
</protein>
<gene>
    <name evidence="1" type="ORF">ACFPET_01300</name>
</gene>
<accession>A0ABV8TTH1</accession>
<dbReference type="PROSITE" id="PS51257">
    <property type="entry name" value="PROKAR_LIPOPROTEIN"/>
    <property type="match status" value="1"/>
</dbReference>
<dbReference type="Proteomes" id="UP001595823">
    <property type="component" value="Unassembled WGS sequence"/>
</dbReference>
<proteinExistence type="predicted"/>
<reference evidence="2" key="1">
    <citation type="journal article" date="2019" name="Int. J. Syst. Evol. Microbiol.">
        <title>The Global Catalogue of Microorganisms (GCM) 10K type strain sequencing project: providing services to taxonomists for standard genome sequencing and annotation.</title>
        <authorList>
            <consortium name="The Broad Institute Genomics Platform"/>
            <consortium name="The Broad Institute Genome Sequencing Center for Infectious Disease"/>
            <person name="Wu L."/>
            <person name="Ma J."/>
        </authorList>
    </citation>
    <scope>NUCLEOTIDE SEQUENCE [LARGE SCALE GENOMIC DNA]</scope>
    <source>
        <strain evidence="2">IBRC-M 10908</strain>
    </source>
</reference>
<evidence type="ECO:0000313" key="1">
    <source>
        <dbReference type="EMBL" id="MFC4333829.1"/>
    </source>
</evidence>
<dbReference type="EMBL" id="JBHSDK010000002">
    <property type="protein sequence ID" value="MFC4333829.1"/>
    <property type="molecule type" value="Genomic_DNA"/>
</dbReference>
<comment type="caution">
    <text evidence="1">The sequence shown here is derived from an EMBL/GenBank/DDBJ whole genome shotgun (WGS) entry which is preliminary data.</text>
</comment>
<evidence type="ECO:0008006" key="3">
    <source>
        <dbReference type="Google" id="ProtNLM"/>
    </source>
</evidence>
<organism evidence="1 2">
    <name type="scientific">Salininema proteolyticum</name>
    <dbReference type="NCBI Taxonomy" id="1607685"/>
    <lineage>
        <taxon>Bacteria</taxon>
        <taxon>Bacillati</taxon>
        <taxon>Actinomycetota</taxon>
        <taxon>Actinomycetes</taxon>
        <taxon>Glycomycetales</taxon>
        <taxon>Glycomycetaceae</taxon>
        <taxon>Salininema</taxon>
    </lineage>
</organism>
<evidence type="ECO:0000313" key="2">
    <source>
        <dbReference type="Proteomes" id="UP001595823"/>
    </source>
</evidence>
<sequence length="239" mass="26199">MKSIKVAATGAMPLTLLLTACSGWDDTFRDEASSGVEIEDAASTINQWEPCETFSANFDDLIEHYQYDSIPGERISAAYGEGTPADLVECTANVMWEKDPDAKLDRTGMMGYTTIALVAAGSPEATAERFDELTQDSMKLFKEADLFEDAEIPGDWNKGRLLHGDYGKGDAFSAYALYDDYLIRVDLETGANLSGGDGGRSDQETFDVEEVQEYLMSTVIPEMNETVESNLDIPVMTTD</sequence>